<dbReference type="KEGG" id="btab:109041850"/>
<evidence type="ECO:0000256" key="1">
    <source>
        <dbReference type="ARBA" id="ARBA00029457"/>
    </source>
</evidence>
<sequence>MTINGRELMSVVVDICRKRNAKECITSSLKGGLLAGGACALGGLILGPVGLALGGALGGGLAAASSDFKPLPVVISQDLTDAEKNELLSRVSRVLLQLGPQDALTISMLMLAPNEELILQAVRLFFSEVRHTQISFDQPNQLR</sequence>
<dbReference type="AlphaFoldDB" id="A0A9P0A6N2"/>
<proteinExistence type="inferred from homology"/>
<comment type="similarity">
    <text evidence="1">Belongs to the C19orf12 family.</text>
</comment>
<dbReference type="Proteomes" id="UP001152759">
    <property type="component" value="Chromosome 2"/>
</dbReference>
<dbReference type="Pfam" id="PF20721">
    <property type="entry name" value="C19orf12"/>
    <property type="match status" value="1"/>
</dbReference>
<gene>
    <name evidence="2" type="ORF">BEMITA_LOCUS4910</name>
</gene>
<evidence type="ECO:0000313" key="2">
    <source>
        <dbReference type="EMBL" id="CAH0385711.1"/>
    </source>
</evidence>
<evidence type="ECO:0000313" key="3">
    <source>
        <dbReference type="Proteomes" id="UP001152759"/>
    </source>
</evidence>
<accession>A0A9P0A6N2</accession>
<keyword evidence="3" id="KW-1185">Reference proteome</keyword>
<organism evidence="2 3">
    <name type="scientific">Bemisia tabaci</name>
    <name type="common">Sweetpotato whitefly</name>
    <name type="synonym">Aleurodes tabaci</name>
    <dbReference type="NCBI Taxonomy" id="7038"/>
    <lineage>
        <taxon>Eukaryota</taxon>
        <taxon>Metazoa</taxon>
        <taxon>Ecdysozoa</taxon>
        <taxon>Arthropoda</taxon>
        <taxon>Hexapoda</taxon>
        <taxon>Insecta</taxon>
        <taxon>Pterygota</taxon>
        <taxon>Neoptera</taxon>
        <taxon>Paraneoptera</taxon>
        <taxon>Hemiptera</taxon>
        <taxon>Sternorrhyncha</taxon>
        <taxon>Aleyrodoidea</taxon>
        <taxon>Aleyrodidae</taxon>
        <taxon>Aleyrodinae</taxon>
        <taxon>Bemisia</taxon>
    </lineage>
</organism>
<dbReference type="PANTHER" id="PTHR31493">
    <property type="entry name" value="NAZO FAMILY MEMBER"/>
    <property type="match status" value="1"/>
</dbReference>
<name>A0A9P0A6N2_BEMTA</name>
<dbReference type="InterPro" id="IPR033369">
    <property type="entry name" value="C19orf12"/>
</dbReference>
<reference evidence="2" key="1">
    <citation type="submission" date="2021-12" db="EMBL/GenBank/DDBJ databases">
        <authorList>
            <person name="King R."/>
        </authorList>
    </citation>
    <scope>NUCLEOTIDE SEQUENCE</scope>
</reference>
<dbReference type="EMBL" id="OU963863">
    <property type="protein sequence ID" value="CAH0385711.1"/>
    <property type="molecule type" value="Genomic_DNA"/>
</dbReference>
<protein>
    <submittedName>
        <fullName evidence="2">Uncharacterized protein</fullName>
    </submittedName>
</protein>
<dbReference type="PANTHER" id="PTHR31493:SF1">
    <property type="entry name" value="PROTEIN C19ORF12"/>
    <property type="match status" value="1"/>
</dbReference>